<feature type="transmembrane region" description="Helical" evidence="8">
    <location>
        <begin position="291"/>
        <end position="313"/>
    </location>
</feature>
<dbReference type="InterPro" id="IPR005467">
    <property type="entry name" value="His_kinase_dom"/>
</dbReference>
<dbReference type="InterPro" id="IPR003594">
    <property type="entry name" value="HATPase_dom"/>
</dbReference>
<evidence type="ECO:0000256" key="1">
    <source>
        <dbReference type="ARBA" id="ARBA00000085"/>
    </source>
</evidence>
<dbReference type="SUPFAM" id="SSF55785">
    <property type="entry name" value="PYP-like sensor domain (PAS domain)"/>
    <property type="match status" value="1"/>
</dbReference>
<dbReference type="Pfam" id="PF02518">
    <property type="entry name" value="HATPase_c"/>
    <property type="match status" value="1"/>
</dbReference>
<dbReference type="Pfam" id="PF13188">
    <property type="entry name" value="PAS_8"/>
    <property type="match status" value="1"/>
</dbReference>
<reference evidence="11 12" key="1">
    <citation type="journal article" date="2016" name="Nat. Commun.">
        <title>Thousands of microbial genomes shed light on interconnected biogeochemical processes in an aquifer system.</title>
        <authorList>
            <person name="Anantharaman K."/>
            <person name="Brown C.T."/>
            <person name="Hug L.A."/>
            <person name="Sharon I."/>
            <person name="Castelle C.J."/>
            <person name="Probst A.J."/>
            <person name="Thomas B.C."/>
            <person name="Singh A."/>
            <person name="Wilkins M.J."/>
            <person name="Karaoz U."/>
            <person name="Brodie E.L."/>
            <person name="Williams K.H."/>
            <person name="Hubbard S.S."/>
            <person name="Banfield J.F."/>
        </authorList>
    </citation>
    <scope>NUCLEOTIDE SEQUENCE [LARGE SCALE GENOMIC DNA]</scope>
</reference>
<dbReference type="EMBL" id="MFJD01000001">
    <property type="protein sequence ID" value="OGG04850.1"/>
    <property type="molecule type" value="Genomic_DNA"/>
</dbReference>
<evidence type="ECO:0000256" key="6">
    <source>
        <dbReference type="ARBA" id="ARBA00022777"/>
    </source>
</evidence>
<dbReference type="SUPFAM" id="SSF55874">
    <property type="entry name" value="ATPase domain of HSP90 chaperone/DNA topoisomerase II/histidine kinase"/>
    <property type="match status" value="1"/>
</dbReference>
<dbReference type="Gene3D" id="3.30.450.20">
    <property type="entry name" value="PAS domain"/>
    <property type="match status" value="1"/>
</dbReference>
<evidence type="ECO:0000313" key="11">
    <source>
        <dbReference type="EMBL" id="OGG04850.1"/>
    </source>
</evidence>
<dbReference type="GO" id="GO:0000155">
    <property type="term" value="F:phosphorelay sensor kinase activity"/>
    <property type="evidence" value="ECO:0007669"/>
    <property type="project" value="InterPro"/>
</dbReference>
<evidence type="ECO:0000256" key="8">
    <source>
        <dbReference type="SAM" id="Phobius"/>
    </source>
</evidence>
<comment type="subcellular location">
    <subcellularLocation>
        <location evidence="2">Membrane</location>
    </subcellularLocation>
</comment>
<evidence type="ECO:0000256" key="5">
    <source>
        <dbReference type="ARBA" id="ARBA00022679"/>
    </source>
</evidence>
<keyword evidence="4" id="KW-0597">Phosphoprotein</keyword>
<keyword evidence="5" id="KW-0808">Transferase</keyword>
<evidence type="ECO:0000256" key="2">
    <source>
        <dbReference type="ARBA" id="ARBA00004370"/>
    </source>
</evidence>
<dbReference type="InterPro" id="IPR036097">
    <property type="entry name" value="HisK_dim/P_sf"/>
</dbReference>
<comment type="caution">
    <text evidence="11">The sequence shown here is derived from an EMBL/GenBank/DDBJ whole genome shotgun (WGS) entry which is preliminary data.</text>
</comment>
<name>A0A1F5YXC0_9BACT</name>
<evidence type="ECO:0000256" key="3">
    <source>
        <dbReference type="ARBA" id="ARBA00012438"/>
    </source>
</evidence>
<dbReference type="SMART" id="SM00091">
    <property type="entry name" value="PAS"/>
    <property type="match status" value="1"/>
</dbReference>
<dbReference type="PANTHER" id="PTHR43047">
    <property type="entry name" value="TWO-COMPONENT HISTIDINE PROTEIN KINASE"/>
    <property type="match status" value="1"/>
</dbReference>
<dbReference type="Pfam" id="PF05228">
    <property type="entry name" value="CHASE4"/>
    <property type="match status" value="1"/>
</dbReference>
<evidence type="ECO:0000259" key="10">
    <source>
        <dbReference type="PROSITE" id="PS50885"/>
    </source>
</evidence>
<dbReference type="CDD" id="cd00082">
    <property type="entry name" value="HisKA"/>
    <property type="match status" value="1"/>
</dbReference>
<keyword evidence="6" id="KW-0418">Kinase</keyword>
<dbReference type="Gene3D" id="1.10.287.130">
    <property type="match status" value="1"/>
</dbReference>
<evidence type="ECO:0000259" key="9">
    <source>
        <dbReference type="PROSITE" id="PS50109"/>
    </source>
</evidence>
<keyword evidence="8" id="KW-1133">Transmembrane helix</keyword>
<dbReference type="EC" id="2.7.13.3" evidence="3"/>
<keyword evidence="8" id="KW-0472">Membrane</keyword>
<organism evidence="11 12">
    <name type="scientific">Candidatus Gottesmanbacteria bacterium RBG_16_52_11</name>
    <dbReference type="NCBI Taxonomy" id="1798374"/>
    <lineage>
        <taxon>Bacteria</taxon>
        <taxon>Candidatus Gottesmaniibacteriota</taxon>
    </lineage>
</organism>
<evidence type="ECO:0000313" key="12">
    <source>
        <dbReference type="Proteomes" id="UP000178448"/>
    </source>
</evidence>
<dbReference type="PRINTS" id="PR00344">
    <property type="entry name" value="BCTRLSENSOR"/>
</dbReference>
<dbReference type="Pfam" id="PF00672">
    <property type="entry name" value="HAMP"/>
    <property type="match status" value="1"/>
</dbReference>
<evidence type="ECO:0000256" key="4">
    <source>
        <dbReference type="ARBA" id="ARBA00022553"/>
    </source>
</evidence>
<dbReference type="Proteomes" id="UP000178448">
    <property type="component" value="Unassembled WGS sequence"/>
</dbReference>
<dbReference type="SMART" id="SM00304">
    <property type="entry name" value="HAMP"/>
    <property type="match status" value="1"/>
</dbReference>
<dbReference type="SUPFAM" id="SSF47384">
    <property type="entry name" value="Homodimeric domain of signal transducing histidine kinase"/>
    <property type="match status" value="1"/>
</dbReference>
<dbReference type="SMART" id="SM00388">
    <property type="entry name" value="HisKA"/>
    <property type="match status" value="1"/>
</dbReference>
<protein>
    <recommendedName>
        <fullName evidence="3">histidine kinase</fullName>
        <ecNumber evidence="3">2.7.13.3</ecNumber>
    </recommendedName>
</protein>
<dbReference type="CDD" id="cd00130">
    <property type="entry name" value="PAS"/>
    <property type="match status" value="1"/>
</dbReference>
<dbReference type="InterPro" id="IPR035965">
    <property type="entry name" value="PAS-like_dom_sf"/>
</dbReference>
<proteinExistence type="predicted"/>
<dbReference type="SMART" id="SM00387">
    <property type="entry name" value="HATPase_c"/>
    <property type="match status" value="1"/>
</dbReference>
<feature type="coiled-coil region" evidence="7">
    <location>
        <begin position="564"/>
        <end position="591"/>
    </location>
</feature>
<dbReference type="Gene3D" id="3.30.565.10">
    <property type="entry name" value="Histidine kinase-like ATPase, C-terminal domain"/>
    <property type="match status" value="1"/>
</dbReference>
<dbReference type="CDD" id="cd16922">
    <property type="entry name" value="HATPase_EvgS-ArcB-TorS-like"/>
    <property type="match status" value="1"/>
</dbReference>
<sequence>MILFDELNILYYHQSLPMKLRDKNTLILFILFAITTTIILSITQKIIIPSFEELESRQAVRDTGRLSAAISAELETLNSKAGDWSNWDDAYQYVLNSNDAFLKSNAQDTTFEAVGLNVLLFYDTRKEMLVGIEYDLKNHARIPLSVWWSDRGFRHTFTTEANETNNVSGIVLVDGNKPMLIAARQILKSSGDGPAGGTLVFGRYLDEVEINSLSDRVKYPVEILLYGSEVLPESYSMAKHSITDASPVYIDKENKNILHSYMVINDIYGEPAILVRTSIDRDITTYGRQSASWLMMLLVITAVLVFLFGYFFMEIIVVNRISKMSREVAFIGPAGSLSARINNYGRDELGQLAKAINSTLVQLEKVTTDKAYQERQSSNLLEMMGEGVIVTDRNNAITYANPAFLHFFDLETSGIKGKLPQDILHIYDEHGNMLSFDSLGTVSSDNKNQKISTQAIMEANGKKMGVIISQEPVLVDGAPQGSITVIHDYTTELDLKRQKDDFFSIASHELKTPLTVIIGNIDNILQGYGGSTISDADRRSLADAMSSSHNLISIVNDYLNVSRLEQAKLTADIVETDMRELENNIEREYKHSIEEKGLKLVRKCDEINHIVLADEDRLKEVLINLIGNSVKFTKTGTITVSHRTEESMLITDISDTGIGIPPDKQPLLFNRFQHMTRAINREAGSTGLGLYISRQLVRLMGGELWLVKSQPDQGTIFAFSLPKVVKLT</sequence>
<feature type="domain" description="Histidine kinase" evidence="9">
    <location>
        <begin position="505"/>
        <end position="725"/>
    </location>
</feature>
<dbReference type="InterPro" id="IPR003661">
    <property type="entry name" value="HisK_dim/P_dom"/>
</dbReference>
<evidence type="ECO:0000256" key="7">
    <source>
        <dbReference type="SAM" id="Coils"/>
    </source>
</evidence>
<dbReference type="AlphaFoldDB" id="A0A1F5YXC0"/>
<dbReference type="CDD" id="cd06225">
    <property type="entry name" value="HAMP"/>
    <property type="match status" value="1"/>
</dbReference>
<accession>A0A1F5YXC0</accession>
<dbReference type="Gene3D" id="6.10.340.10">
    <property type="match status" value="1"/>
</dbReference>
<dbReference type="PROSITE" id="PS50109">
    <property type="entry name" value="HIS_KIN"/>
    <property type="match status" value="1"/>
</dbReference>
<dbReference type="FunFam" id="3.30.565.10:FF:000006">
    <property type="entry name" value="Sensor histidine kinase WalK"/>
    <property type="match status" value="1"/>
</dbReference>
<gene>
    <name evidence="11" type="ORF">A2Z33_06105</name>
</gene>
<keyword evidence="8" id="KW-0812">Transmembrane</keyword>
<dbReference type="InterPro" id="IPR007892">
    <property type="entry name" value="CHASE4"/>
</dbReference>
<keyword evidence="7" id="KW-0175">Coiled coil</keyword>
<dbReference type="InterPro" id="IPR000014">
    <property type="entry name" value="PAS"/>
</dbReference>
<dbReference type="PROSITE" id="PS50885">
    <property type="entry name" value="HAMP"/>
    <property type="match status" value="1"/>
</dbReference>
<comment type="catalytic activity">
    <reaction evidence="1">
        <text>ATP + protein L-histidine = ADP + protein N-phospho-L-histidine.</text>
        <dbReference type="EC" id="2.7.13.3"/>
    </reaction>
</comment>
<dbReference type="InterPro" id="IPR003660">
    <property type="entry name" value="HAMP_dom"/>
</dbReference>
<dbReference type="GO" id="GO:0016020">
    <property type="term" value="C:membrane"/>
    <property type="evidence" value="ECO:0007669"/>
    <property type="project" value="UniProtKB-SubCell"/>
</dbReference>
<dbReference type="Pfam" id="PF00512">
    <property type="entry name" value="HisKA"/>
    <property type="match status" value="1"/>
</dbReference>
<dbReference type="InterPro" id="IPR004358">
    <property type="entry name" value="Sig_transdc_His_kin-like_C"/>
</dbReference>
<feature type="domain" description="HAMP" evidence="10">
    <location>
        <begin position="318"/>
        <end position="368"/>
    </location>
</feature>
<dbReference type="InterPro" id="IPR036890">
    <property type="entry name" value="HATPase_C_sf"/>
</dbReference>
<feature type="transmembrane region" description="Helical" evidence="8">
    <location>
        <begin position="26"/>
        <end position="48"/>
    </location>
</feature>
<dbReference type="STRING" id="1798374.A2Z33_06105"/>